<dbReference type="InterPro" id="IPR016024">
    <property type="entry name" value="ARM-type_fold"/>
</dbReference>
<evidence type="ECO:0000313" key="1">
    <source>
        <dbReference type="EMBL" id="KAK8898857.1"/>
    </source>
</evidence>
<comment type="caution">
    <text evidence="1">The sequence shown here is derived from an EMBL/GenBank/DDBJ whole genome shotgun (WGS) entry which is preliminary data.</text>
</comment>
<dbReference type="EMBL" id="JAPFFF010000001">
    <property type="protein sequence ID" value="KAK8898857.1"/>
    <property type="molecule type" value="Genomic_DNA"/>
</dbReference>
<sequence length="491" mass="58340">MIFNFFAPTLIPHQVQQRLLERENDDQKSILEEKSNEDIKEINFKSINYFNQLSEPTIENKIILEMYSYLIKNIQYIPIPNLQCQSIIQQHALNTSNIHIAQKSLQYLSFYAKKDQNLEKLIIMNMNIDFLHKCFSSVFNKEIFDFLDTFLKFSPNIVKFCLDNGFYYDLCNQYIKIDEIQLFYNISLIKTAILTFNLTNDSCNPFYECIMSYISSRIDEGIRDINVRELVCYCIAICLVKMPKSINYNILYDNIMIYWQSDTFDEIVISIRYNISLIIYNCCSKLCYRDFLSRRRCSTWIKSNLMEIKENDESYKYHNEIDDINTILIGSLISLLKMKSSCIYELFTSRTEITIDNSFIDRMLSFLENGNYKMKNISAQFFWELCRIKKRRMNEKFIYPYFISHNIVGKLIEFFDQLDGIPLKSALEGFLNIVQSIIKDSNYNNHPIIKQIRTEDNYNIFQEIALNNLNEEIRNLATLIIRQIFTSDNTK</sequence>
<dbReference type="SUPFAM" id="SSF48371">
    <property type="entry name" value="ARM repeat"/>
    <property type="match status" value="1"/>
</dbReference>
<organism evidence="1 2">
    <name type="scientific">Tritrichomonas musculus</name>
    <dbReference type="NCBI Taxonomy" id="1915356"/>
    <lineage>
        <taxon>Eukaryota</taxon>
        <taxon>Metamonada</taxon>
        <taxon>Parabasalia</taxon>
        <taxon>Tritrichomonadida</taxon>
        <taxon>Tritrichomonadidae</taxon>
        <taxon>Tritrichomonas</taxon>
    </lineage>
</organism>
<dbReference type="Proteomes" id="UP001470230">
    <property type="component" value="Unassembled WGS sequence"/>
</dbReference>
<evidence type="ECO:0000313" key="2">
    <source>
        <dbReference type="Proteomes" id="UP001470230"/>
    </source>
</evidence>
<reference evidence="1 2" key="1">
    <citation type="submission" date="2024-04" db="EMBL/GenBank/DDBJ databases">
        <title>Tritrichomonas musculus Genome.</title>
        <authorList>
            <person name="Alves-Ferreira E."/>
            <person name="Grigg M."/>
            <person name="Lorenzi H."/>
            <person name="Galac M."/>
        </authorList>
    </citation>
    <scope>NUCLEOTIDE SEQUENCE [LARGE SCALE GENOMIC DNA]</scope>
    <source>
        <strain evidence="1 2">EAF2021</strain>
    </source>
</reference>
<dbReference type="InterPro" id="IPR011989">
    <property type="entry name" value="ARM-like"/>
</dbReference>
<proteinExistence type="predicted"/>
<keyword evidence="2" id="KW-1185">Reference proteome</keyword>
<dbReference type="Gene3D" id="1.25.10.10">
    <property type="entry name" value="Leucine-rich Repeat Variant"/>
    <property type="match status" value="1"/>
</dbReference>
<protein>
    <submittedName>
        <fullName evidence="1">Uncharacterized protein</fullName>
    </submittedName>
</protein>
<gene>
    <name evidence="1" type="ORF">M9Y10_001149</name>
</gene>
<name>A0ABR2L6J4_9EUKA</name>
<accession>A0ABR2L6J4</accession>